<comment type="caution">
    <text evidence="1">The sequence shown here is derived from an EMBL/GenBank/DDBJ whole genome shotgun (WGS) entry which is preliminary data.</text>
</comment>
<dbReference type="EMBL" id="AZGA01000052">
    <property type="protein sequence ID" value="KRM33430.1"/>
    <property type="molecule type" value="Genomic_DNA"/>
</dbReference>
<reference evidence="1 2" key="1">
    <citation type="journal article" date="2015" name="Genome Announc.">
        <title>Expanding the biotechnology potential of lactobacilli through comparative genomics of 213 strains and associated genera.</title>
        <authorList>
            <person name="Sun Z."/>
            <person name="Harris H.M."/>
            <person name="McCann A."/>
            <person name="Guo C."/>
            <person name="Argimon S."/>
            <person name="Zhang W."/>
            <person name="Yang X."/>
            <person name="Jeffery I.B."/>
            <person name="Cooney J.C."/>
            <person name="Kagawa T.F."/>
            <person name="Liu W."/>
            <person name="Song Y."/>
            <person name="Salvetti E."/>
            <person name="Wrobel A."/>
            <person name="Rasinkangas P."/>
            <person name="Parkhill J."/>
            <person name="Rea M.C."/>
            <person name="O'Sullivan O."/>
            <person name="Ritari J."/>
            <person name="Douillard F.P."/>
            <person name="Paul Ross R."/>
            <person name="Yang R."/>
            <person name="Briner A.E."/>
            <person name="Felis G.E."/>
            <person name="de Vos W.M."/>
            <person name="Barrangou R."/>
            <person name="Klaenhammer T.R."/>
            <person name="Caufield P.W."/>
            <person name="Cui Y."/>
            <person name="Zhang H."/>
            <person name="O'Toole P.W."/>
        </authorList>
    </citation>
    <scope>NUCLEOTIDE SEQUENCE [LARGE SCALE GENOMIC DNA]</scope>
    <source>
        <strain evidence="1 2">DSM 18527</strain>
    </source>
</reference>
<dbReference type="GO" id="GO:0032259">
    <property type="term" value="P:methylation"/>
    <property type="evidence" value="ECO:0007669"/>
    <property type="project" value="UniProtKB-KW"/>
</dbReference>
<proteinExistence type="predicted"/>
<dbReference type="RefSeq" id="WP_035454170.1">
    <property type="nucleotide sequence ID" value="NZ_AZGA01000052.1"/>
</dbReference>
<dbReference type="PATRIC" id="fig|1423734.3.peg.2868"/>
<dbReference type="OrthoDB" id="2248737at2"/>
<dbReference type="eggNOG" id="ENOG5032Y99">
    <property type="taxonomic scope" value="Bacteria"/>
</dbReference>
<keyword evidence="1" id="KW-0808">Transferase</keyword>
<evidence type="ECO:0000313" key="2">
    <source>
        <dbReference type="Proteomes" id="UP000051236"/>
    </source>
</evidence>
<dbReference type="AlphaFoldDB" id="X0PTT4"/>
<evidence type="ECO:0000313" key="1">
    <source>
        <dbReference type="EMBL" id="KRM33430.1"/>
    </source>
</evidence>
<keyword evidence="1" id="KW-0489">Methyltransferase</keyword>
<protein>
    <submittedName>
        <fullName evidence="1">SAM-dependent methyltransferase</fullName>
    </submittedName>
</protein>
<accession>X0PTT4</accession>
<name>X0PTT4_9LACO</name>
<sequence>MTTDIFASGYLQQLKKFRQLFQTIPAIQQQIDVIFGVCLNLSQRQLPNQSLPFLGLSQSTYLEALVALGQNLTWQQRAYDQQVQQVRQLDHLLRNFRDFIENQFGIWSLQTQSLLRRWVQLFPGLSYLEVMAGNALFSYGMTQLQQKVVTTDDLSWGKTSPTGRQPWVPVQSLDAVEAVKTYGPKVDALVMIWSQDKNPIDVAVLQAFKQYMAHKSFFVLGEYLGATNSLEFWRTAPFVNDKAIVRLNQIYPRFDLIQDKIFLIR</sequence>
<dbReference type="STRING" id="1423734.FC83_GL002821"/>
<gene>
    <name evidence="1" type="ORF">FC83_GL002821</name>
</gene>
<keyword evidence="2" id="KW-1185">Reference proteome</keyword>
<dbReference type="Proteomes" id="UP000051236">
    <property type="component" value="Unassembled WGS sequence"/>
</dbReference>
<organism evidence="1 2">
    <name type="scientific">Agrilactobacillus composti DSM 18527 = JCM 14202</name>
    <dbReference type="NCBI Taxonomy" id="1423734"/>
    <lineage>
        <taxon>Bacteria</taxon>
        <taxon>Bacillati</taxon>
        <taxon>Bacillota</taxon>
        <taxon>Bacilli</taxon>
        <taxon>Lactobacillales</taxon>
        <taxon>Lactobacillaceae</taxon>
        <taxon>Agrilactobacillus</taxon>
    </lineage>
</organism>
<dbReference type="GO" id="GO:0008168">
    <property type="term" value="F:methyltransferase activity"/>
    <property type="evidence" value="ECO:0007669"/>
    <property type="project" value="UniProtKB-KW"/>
</dbReference>